<dbReference type="GO" id="GO:0005737">
    <property type="term" value="C:cytoplasm"/>
    <property type="evidence" value="ECO:0007669"/>
    <property type="project" value="TreeGrafter"/>
</dbReference>
<feature type="domain" description="Myosin motor" evidence="9">
    <location>
        <begin position="89"/>
        <end position="871"/>
    </location>
</feature>
<dbReference type="AlphaFoldDB" id="A0A7S3P412"/>
<organism evidence="10">
    <name type="scientific">Amphora coffeiformis</name>
    <dbReference type="NCBI Taxonomy" id="265554"/>
    <lineage>
        <taxon>Eukaryota</taxon>
        <taxon>Sar</taxon>
        <taxon>Stramenopiles</taxon>
        <taxon>Ochrophyta</taxon>
        <taxon>Bacillariophyta</taxon>
        <taxon>Bacillariophyceae</taxon>
        <taxon>Bacillariophycidae</taxon>
        <taxon>Thalassiophysales</taxon>
        <taxon>Catenulaceae</taxon>
        <taxon>Amphora</taxon>
    </lineage>
</organism>
<evidence type="ECO:0000256" key="2">
    <source>
        <dbReference type="ARBA" id="ARBA00022840"/>
    </source>
</evidence>
<feature type="binding site" evidence="6">
    <location>
        <begin position="196"/>
        <end position="203"/>
    </location>
    <ligand>
        <name>ATP</name>
        <dbReference type="ChEBI" id="CHEBI:30616"/>
    </ligand>
</feature>
<evidence type="ECO:0000256" key="3">
    <source>
        <dbReference type="ARBA" id="ARBA00023123"/>
    </source>
</evidence>
<evidence type="ECO:0000256" key="4">
    <source>
        <dbReference type="ARBA" id="ARBA00023175"/>
    </source>
</evidence>
<dbReference type="PROSITE" id="PS50096">
    <property type="entry name" value="IQ"/>
    <property type="match status" value="1"/>
</dbReference>
<dbReference type="GO" id="GO:0005524">
    <property type="term" value="F:ATP binding"/>
    <property type="evidence" value="ECO:0007669"/>
    <property type="project" value="UniProtKB-UniRule"/>
</dbReference>
<evidence type="ECO:0000256" key="7">
    <source>
        <dbReference type="SAM" id="Coils"/>
    </source>
</evidence>
<dbReference type="GO" id="GO:0016020">
    <property type="term" value="C:membrane"/>
    <property type="evidence" value="ECO:0007669"/>
    <property type="project" value="TreeGrafter"/>
</dbReference>
<evidence type="ECO:0000313" key="10">
    <source>
        <dbReference type="EMBL" id="CAE0403178.1"/>
    </source>
</evidence>
<dbReference type="SMART" id="SM00242">
    <property type="entry name" value="MYSc"/>
    <property type="match status" value="1"/>
</dbReference>
<keyword evidence="7" id="KW-0175">Coiled coil</keyword>
<proteinExistence type="inferred from homology"/>
<comment type="similarity">
    <text evidence="6">Belongs to the TRAFAC class myosin-kinesin ATPase superfamily. Myosin family.</text>
</comment>
<dbReference type="Pfam" id="PF00063">
    <property type="entry name" value="Myosin_head"/>
    <property type="match status" value="1"/>
</dbReference>
<dbReference type="SMART" id="SM00015">
    <property type="entry name" value="IQ"/>
    <property type="match status" value="5"/>
</dbReference>
<accession>A0A7S3P412</accession>
<dbReference type="EMBL" id="HBIM01001601">
    <property type="protein sequence ID" value="CAE0403178.1"/>
    <property type="molecule type" value="Transcribed_RNA"/>
</dbReference>
<protein>
    <recommendedName>
        <fullName evidence="9">Myosin motor domain-containing protein</fullName>
    </recommendedName>
</protein>
<dbReference type="InterPro" id="IPR001609">
    <property type="entry name" value="Myosin_head_motor_dom-like"/>
</dbReference>
<dbReference type="GO" id="GO:0051015">
    <property type="term" value="F:actin filament binding"/>
    <property type="evidence" value="ECO:0007669"/>
    <property type="project" value="TreeGrafter"/>
</dbReference>
<dbReference type="Gene3D" id="1.10.10.820">
    <property type="match status" value="1"/>
</dbReference>
<keyword evidence="4 6" id="KW-0505">Motor protein</keyword>
<feature type="region of interest" description="Disordered" evidence="8">
    <location>
        <begin position="1240"/>
        <end position="1262"/>
    </location>
</feature>
<evidence type="ECO:0000256" key="1">
    <source>
        <dbReference type="ARBA" id="ARBA00022741"/>
    </source>
</evidence>
<feature type="region of interest" description="Disordered" evidence="8">
    <location>
        <begin position="1057"/>
        <end position="1087"/>
    </location>
</feature>
<dbReference type="SUPFAM" id="SSF52540">
    <property type="entry name" value="P-loop containing nucleoside triphosphate hydrolases"/>
    <property type="match status" value="1"/>
</dbReference>
<dbReference type="Gene3D" id="1.20.120.720">
    <property type="entry name" value="Myosin VI head, motor domain, U50 subdomain"/>
    <property type="match status" value="1"/>
</dbReference>
<dbReference type="Gene3D" id="1.20.58.530">
    <property type="match status" value="1"/>
</dbReference>
<dbReference type="InterPro" id="IPR000048">
    <property type="entry name" value="IQ_motif_EF-hand-BS"/>
</dbReference>
<evidence type="ECO:0000256" key="8">
    <source>
        <dbReference type="SAM" id="MobiDB-lite"/>
    </source>
</evidence>
<reference evidence="10" key="1">
    <citation type="submission" date="2021-01" db="EMBL/GenBank/DDBJ databases">
        <authorList>
            <person name="Corre E."/>
            <person name="Pelletier E."/>
            <person name="Niang G."/>
            <person name="Scheremetjew M."/>
            <person name="Finn R."/>
            <person name="Kale V."/>
            <person name="Holt S."/>
            <person name="Cochrane G."/>
            <person name="Meng A."/>
            <person name="Brown T."/>
            <person name="Cohen L."/>
        </authorList>
    </citation>
    <scope>NUCLEOTIDE SEQUENCE</scope>
    <source>
        <strain evidence="10">CCMP127</strain>
    </source>
</reference>
<keyword evidence="2 6" id="KW-0067">ATP-binding</keyword>
<feature type="coiled-coil region" evidence="7">
    <location>
        <begin position="1146"/>
        <end position="1187"/>
    </location>
</feature>
<dbReference type="PRINTS" id="PR00193">
    <property type="entry name" value="MYOSINHEAVY"/>
</dbReference>
<evidence type="ECO:0000259" key="9">
    <source>
        <dbReference type="PROSITE" id="PS51456"/>
    </source>
</evidence>
<dbReference type="PANTHER" id="PTHR13140">
    <property type="entry name" value="MYOSIN"/>
    <property type="match status" value="1"/>
</dbReference>
<name>A0A7S3P412_9STRA</name>
<evidence type="ECO:0000256" key="5">
    <source>
        <dbReference type="ARBA" id="ARBA00023203"/>
    </source>
</evidence>
<dbReference type="Gene3D" id="1.20.5.190">
    <property type="match status" value="1"/>
</dbReference>
<feature type="region of interest" description="Actin-binding" evidence="6">
    <location>
        <begin position="728"/>
        <end position="750"/>
    </location>
</feature>
<dbReference type="GO" id="GO:0016459">
    <property type="term" value="C:myosin complex"/>
    <property type="evidence" value="ECO:0007669"/>
    <property type="project" value="UniProtKB-KW"/>
</dbReference>
<feature type="compositionally biased region" description="Polar residues" evidence="8">
    <location>
        <begin position="1243"/>
        <end position="1253"/>
    </location>
</feature>
<gene>
    <name evidence="10" type="ORF">ACOF00016_LOCUS1401</name>
</gene>
<feature type="coiled-coil region" evidence="7">
    <location>
        <begin position="991"/>
        <end position="1045"/>
    </location>
</feature>
<dbReference type="PROSITE" id="PS51456">
    <property type="entry name" value="MYOSIN_MOTOR"/>
    <property type="match status" value="1"/>
</dbReference>
<keyword evidence="3 6" id="KW-0518">Myosin</keyword>
<dbReference type="GO" id="GO:0007015">
    <property type="term" value="P:actin filament organization"/>
    <property type="evidence" value="ECO:0007669"/>
    <property type="project" value="TreeGrafter"/>
</dbReference>
<dbReference type="PANTHER" id="PTHR13140:SF706">
    <property type="entry name" value="DILUTE CLASS UNCONVENTIONAL MYOSIN, ISOFORM C"/>
    <property type="match status" value="1"/>
</dbReference>
<dbReference type="Gene3D" id="3.40.850.10">
    <property type="entry name" value="Kinesin motor domain"/>
    <property type="match status" value="1"/>
</dbReference>
<dbReference type="Gene3D" id="1.20.5.4820">
    <property type="match status" value="1"/>
</dbReference>
<keyword evidence="5 6" id="KW-0009">Actin-binding</keyword>
<dbReference type="InterPro" id="IPR027417">
    <property type="entry name" value="P-loop_NTPase"/>
</dbReference>
<dbReference type="CDD" id="cd00124">
    <property type="entry name" value="MYSc"/>
    <property type="match status" value="1"/>
</dbReference>
<dbReference type="GO" id="GO:0000146">
    <property type="term" value="F:microfilament motor activity"/>
    <property type="evidence" value="ECO:0007669"/>
    <property type="project" value="TreeGrafter"/>
</dbReference>
<evidence type="ECO:0000256" key="6">
    <source>
        <dbReference type="PROSITE-ProRule" id="PRU00782"/>
    </source>
</evidence>
<dbReference type="InterPro" id="IPR036961">
    <property type="entry name" value="Kinesin_motor_dom_sf"/>
</dbReference>
<keyword evidence="1 6" id="KW-0547">Nucleotide-binding</keyword>
<sequence length="1274" mass="143285">MTTETTEASTANFVYLHSDEHAWIPARVIEQAENSDQVTVKIPVYKSEKQMISDGGRTAQRFRKATISLKDYPNQALPLQNVDENGKLVAVEDMVDLSFLHEAAILYNLKDRHMKGKPYTRTGDIVIACNPYQWFDNLYAPHTRRLYANALVWAPATMGSTGDPRASLEPHIYEASALAYRGLALDGMDQSILVSGESGAGKTESVKICLHHIAAVQKGLYHHDSHKSVYVDEDESEHGHVPSKRTYESSPIVQRVLDSNPLLEAFGNAKTIRNDNSSRFGKYIQLQFDGEDLTKAAYANKLIPSCVLAGSVSEVYLLEKSRVVLHEEDERTYHIFYQLLAAPEGIKRSFWDGLENTDNESFVYIGWTDTHSIEGKTDSESFQKTMESLALIGIEGERLKTLMRSICIVMQLGNIVFEDDPNDSDKSTVATMEEFEALGELMGVSTSDLLASLTIRTMRARNEEFKVPLNATQAKDSCDAFAKEIYAKAFLWLVRCINEATSAERNYQGGRKSGFGTIGLLDIFGFESFGTNRFEQLCINYANEKLQSKFTHDIFRSVQQEYESEGIELDEIRYDDNTHVLDLVEGRTGLLAVLNEECVRPGGSDKAYVSKVESLNKGNDCFIREKHFDVYVFGVKHYAGPVIYDATGFVTKNMDTFPTDLQDCARKSSNSILARELGNNSMISKEEPTKKRPAAKKALKIKESPATPAKNSSNIIGVTVWTKFKNQLTDLMTTLSSTRSRYIRCIKPNTRKEPMLMEHATTVEQLRCAGVVAAVTISRSAFPNRLEHSIVLERFKSLWGKGKQLEAMDEAADIEDEFESIRFIASKLLESALEELQVENGDGSVTKAFVMGTTRTYFRAGALESLESQRLKRLGVWAVQIQKTVRSFVATQKFKQVLRLAITVAALARRRFARKAYKQARNASIMLQCWIRCIIAARLLVSTRRDRKATMIQTHTRMMMAYKKFNNNRKAVIVLQTMVRGALQRPKFRAALHEKREEAKLENQVLALQRKLEEAENRRIEAERLAEQRSRRAAAEAAVRAEEKKAEIAAIIDDAGTASLEDESDSPKVPSSIVTTPAVESEPLSNQISSEQQQQLMDESGKMLEYLRKEVFKLRSQNSQIRGDFDLLKQNNQRLMDANASAGASFAALNQHAKQLTRTNERLLADLNSYKNSVQKLNVTQVELKEELKMKQATYIAEVHSRLQYQKALARITDMVQERCRDSRLVEDILQVAEACDTDEQGESTGATLSPFSSPKKGSESSGLIMSTFRSLWS</sequence>